<evidence type="ECO:0000256" key="1">
    <source>
        <dbReference type="SAM" id="MobiDB-lite"/>
    </source>
</evidence>
<reference evidence="2 3" key="1">
    <citation type="submission" date="2021-03" db="EMBL/GenBank/DDBJ databases">
        <title>Winogradskyella sp. nov., isolated from costal sediment.</title>
        <authorList>
            <person name="Gao C."/>
        </authorList>
    </citation>
    <scope>NUCLEOTIDE SEQUENCE [LARGE SCALE GENOMIC DNA]</scope>
    <source>
        <strain evidence="2 3">DF17</strain>
    </source>
</reference>
<dbReference type="Proteomes" id="UP000676776">
    <property type="component" value="Unassembled WGS sequence"/>
</dbReference>
<evidence type="ECO:0000313" key="2">
    <source>
        <dbReference type="EMBL" id="MBO3117708.1"/>
    </source>
</evidence>
<organism evidence="2 3">
    <name type="scientific">Winogradskyella pelagia</name>
    <dbReference type="NCBI Taxonomy" id="2819984"/>
    <lineage>
        <taxon>Bacteria</taxon>
        <taxon>Pseudomonadati</taxon>
        <taxon>Bacteroidota</taxon>
        <taxon>Flavobacteriia</taxon>
        <taxon>Flavobacteriales</taxon>
        <taxon>Flavobacteriaceae</taxon>
        <taxon>Winogradskyella</taxon>
    </lineage>
</organism>
<accession>A0ABS3T4L8</accession>
<keyword evidence="3" id="KW-1185">Reference proteome</keyword>
<evidence type="ECO:0000313" key="3">
    <source>
        <dbReference type="Proteomes" id="UP000676776"/>
    </source>
</evidence>
<dbReference type="EMBL" id="JAGEVF010000011">
    <property type="protein sequence ID" value="MBO3117708.1"/>
    <property type="molecule type" value="Genomic_DNA"/>
</dbReference>
<protein>
    <submittedName>
        <fullName evidence="2">Uncharacterized protein</fullName>
    </submittedName>
</protein>
<gene>
    <name evidence="2" type="ORF">J4050_13205</name>
</gene>
<proteinExistence type="predicted"/>
<dbReference type="RefSeq" id="WP_208155061.1">
    <property type="nucleotide sequence ID" value="NZ_JAGEVF010000011.1"/>
</dbReference>
<sequence length="48" mass="5637">MGIFEDNRKFKRTKEQNNPVNPNGIAKKSNTNEFDIDKDTIKNQQNKK</sequence>
<comment type="caution">
    <text evidence="2">The sequence shown here is derived from an EMBL/GenBank/DDBJ whole genome shotgun (WGS) entry which is preliminary data.</text>
</comment>
<feature type="region of interest" description="Disordered" evidence="1">
    <location>
        <begin position="1"/>
        <end position="48"/>
    </location>
</feature>
<name>A0ABS3T4L8_9FLAO</name>